<dbReference type="CDD" id="cd20736">
    <property type="entry name" value="PoNe_Nuclease"/>
    <property type="match status" value="1"/>
</dbReference>
<name>A0ABT1S5S6_9FIRM</name>
<dbReference type="RefSeq" id="WP_256310247.1">
    <property type="nucleotide sequence ID" value="NZ_JANGAC010000001.1"/>
</dbReference>
<keyword evidence="4" id="KW-1185">Reference proteome</keyword>
<dbReference type="SUPFAM" id="SSF52980">
    <property type="entry name" value="Restriction endonuclease-like"/>
    <property type="match status" value="1"/>
</dbReference>
<dbReference type="NCBIfam" id="NF009150">
    <property type="entry name" value="PRK12497.1-3"/>
    <property type="match status" value="1"/>
</dbReference>
<dbReference type="InterPro" id="IPR011856">
    <property type="entry name" value="tRNA_endonuc-like_dom_sf"/>
</dbReference>
<organism evidence="3 4">
    <name type="scientific">Tissierella carlieri</name>
    <dbReference type="NCBI Taxonomy" id="689904"/>
    <lineage>
        <taxon>Bacteria</taxon>
        <taxon>Bacillati</taxon>
        <taxon>Bacillota</taxon>
        <taxon>Tissierellia</taxon>
        <taxon>Tissierellales</taxon>
        <taxon>Tissierellaceae</taxon>
        <taxon>Tissierella</taxon>
    </lineage>
</organism>
<dbReference type="PANTHER" id="PTHR34039">
    <property type="entry name" value="UPF0102 PROTEIN YRAN"/>
    <property type="match status" value="1"/>
</dbReference>
<evidence type="ECO:0000313" key="3">
    <source>
        <dbReference type="EMBL" id="MCQ4921806.1"/>
    </source>
</evidence>
<sequence length="117" mass="13697">MGSNIEKGKKGELIAKEHLILKGYNILDLNYRNKVGEIDIIALDKNTLVFIEVKSRTSTNFGYAYEAVNRRKQEKIIYCSYLYLNQKRLMSCQIRYDIIEVYLTPNIKINHIENAFC</sequence>
<dbReference type="InterPro" id="IPR003509">
    <property type="entry name" value="UPF0102_YraN-like"/>
</dbReference>
<dbReference type="InterPro" id="IPR011335">
    <property type="entry name" value="Restrct_endonuc-II-like"/>
</dbReference>
<dbReference type="EMBL" id="JANGAC010000001">
    <property type="protein sequence ID" value="MCQ4921806.1"/>
    <property type="molecule type" value="Genomic_DNA"/>
</dbReference>
<evidence type="ECO:0000256" key="1">
    <source>
        <dbReference type="ARBA" id="ARBA00006738"/>
    </source>
</evidence>
<dbReference type="Proteomes" id="UP001524478">
    <property type="component" value="Unassembled WGS sequence"/>
</dbReference>
<accession>A0ABT1S5S6</accession>
<dbReference type="PANTHER" id="PTHR34039:SF1">
    <property type="entry name" value="UPF0102 PROTEIN YRAN"/>
    <property type="match status" value="1"/>
</dbReference>
<proteinExistence type="inferred from homology"/>
<gene>
    <name evidence="3" type="ORF">NE686_01795</name>
</gene>
<dbReference type="Gene3D" id="3.40.1350.10">
    <property type="match status" value="1"/>
</dbReference>
<evidence type="ECO:0000256" key="2">
    <source>
        <dbReference type="HAMAP-Rule" id="MF_00048"/>
    </source>
</evidence>
<reference evidence="3 4" key="1">
    <citation type="submission" date="2022-06" db="EMBL/GenBank/DDBJ databases">
        <title>Isolation of gut microbiota from human fecal samples.</title>
        <authorList>
            <person name="Pamer E.G."/>
            <person name="Barat B."/>
            <person name="Waligurski E."/>
            <person name="Medina S."/>
            <person name="Paddock L."/>
            <person name="Mostad J."/>
        </authorList>
    </citation>
    <scope>NUCLEOTIDE SEQUENCE [LARGE SCALE GENOMIC DNA]</scope>
    <source>
        <strain evidence="3 4">DFI.7.95</strain>
    </source>
</reference>
<dbReference type="Pfam" id="PF02021">
    <property type="entry name" value="UPF0102"/>
    <property type="match status" value="1"/>
</dbReference>
<dbReference type="NCBIfam" id="TIGR00252">
    <property type="entry name" value="YraN family protein"/>
    <property type="match status" value="1"/>
</dbReference>
<protein>
    <recommendedName>
        <fullName evidence="2">UPF0102 protein NE686_01795</fullName>
    </recommendedName>
</protein>
<comment type="similarity">
    <text evidence="1 2">Belongs to the UPF0102 family.</text>
</comment>
<dbReference type="HAMAP" id="MF_00048">
    <property type="entry name" value="UPF0102"/>
    <property type="match status" value="1"/>
</dbReference>
<comment type="caution">
    <text evidence="3">The sequence shown here is derived from an EMBL/GenBank/DDBJ whole genome shotgun (WGS) entry which is preliminary data.</text>
</comment>
<evidence type="ECO:0000313" key="4">
    <source>
        <dbReference type="Proteomes" id="UP001524478"/>
    </source>
</evidence>